<dbReference type="Proteomes" id="UP001303587">
    <property type="component" value="Chromosome"/>
</dbReference>
<keyword evidence="1" id="KW-0472">Membrane</keyword>
<proteinExistence type="predicted"/>
<feature type="transmembrane region" description="Helical" evidence="1">
    <location>
        <begin position="113"/>
        <end position="135"/>
    </location>
</feature>
<gene>
    <name evidence="2" type="ORF">MsAc7_14160</name>
</gene>
<dbReference type="RefSeq" id="WP_338102201.1">
    <property type="nucleotide sequence ID" value="NZ_CP131060.1"/>
</dbReference>
<sequence>MQPRLFQDYLWFIFKGVLILIILASVLFSFLFKNASFFVSVYGLTQLLVSYYCLEHYQFFKIHSKTDAADKTLHTLFSFIGYLFNAFAFPLILIDLIASIYRYLNPELPALDIMGNYLFVYPFLFIFDLIFILFFRHLTKHATKAPSIKKSKAKVNSK</sequence>
<keyword evidence="3" id="KW-1185">Reference proteome</keyword>
<dbReference type="EMBL" id="CP131060">
    <property type="protein sequence ID" value="WNY25852.1"/>
    <property type="molecule type" value="Genomic_DNA"/>
</dbReference>
<name>A0AA96ZWE1_9EURY</name>
<evidence type="ECO:0000256" key="1">
    <source>
        <dbReference type="SAM" id="Phobius"/>
    </source>
</evidence>
<keyword evidence="1" id="KW-0812">Transmembrane</keyword>
<protein>
    <submittedName>
        <fullName evidence="2">Uncharacterized protein</fullName>
    </submittedName>
</protein>
<organism evidence="2 3">
    <name type="scientific">Methanolapillus millepedarum</name>
    <dbReference type="NCBI Taxonomy" id="3028296"/>
    <lineage>
        <taxon>Archaea</taxon>
        <taxon>Methanobacteriati</taxon>
        <taxon>Methanobacteriota</taxon>
        <taxon>Stenosarchaea group</taxon>
        <taxon>Methanomicrobia</taxon>
        <taxon>Methanosarcinales</taxon>
        <taxon>Methanosarcinaceae</taxon>
        <taxon>Methanolapillus</taxon>
    </lineage>
</organism>
<keyword evidence="1" id="KW-1133">Transmembrane helix</keyword>
<feature type="transmembrane region" description="Helical" evidence="1">
    <location>
        <begin position="12"/>
        <end position="31"/>
    </location>
</feature>
<feature type="transmembrane region" description="Helical" evidence="1">
    <location>
        <begin position="37"/>
        <end position="54"/>
    </location>
</feature>
<evidence type="ECO:0000313" key="3">
    <source>
        <dbReference type="Proteomes" id="UP001303587"/>
    </source>
</evidence>
<reference evidence="2 3" key="1">
    <citation type="submission" date="2023-07" db="EMBL/GenBank/DDBJ databases">
        <title>Closed genoem sequence of Methanosarcinaceae archaeon Ac7.</title>
        <authorList>
            <person name="Poehlein A."/>
            <person name="Protasov E."/>
            <person name="Platt K."/>
            <person name="Reeh H."/>
            <person name="Daniel R."/>
            <person name="Brune A."/>
        </authorList>
    </citation>
    <scope>NUCLEOTIDE SEQUENCE [LARGE SCALE GENOMIC DNA]</scope>
    <source>
        <strain evidence="2 3">Ac7</strain>
    </source>
</reference>
<dbReference type="GeneID" id="89230516"/>
<feature type="transmembrane region" description="Helical" evidence="1">
    <location>
        <begin position="75"/>
        <end position="101"/>
    </location>
</feature>
<dbReference type="AlphaFoldDB" id="A0AA96ZWE1"/>
<evidence type="ECO:0000313" key="2">
    <source>
        <dbReference type="EMBL" id="WNY25852.1"/>
    </source>
</evidence>
<accession>A0AA96ZWE1</accession>